<gene>
    <name evidence="2" type="ORF">OKW52_02625</name>
</gene>
<dbReference type="EMBL" id="JAPDFL010000001">
    <property type="protein sequence ID" value="MCW1931190.1"/>
    <property type="molecule type" value="Genomic_DNA"/>
</dbReference>
<dbReference type="RefSeq" id="WP_264504335.1">
    <property type="nucleotide sequence ID" value="NZ_JAPDFL010000001.1"/>
</dbReference>
<feature type="compositionally biased region" description="Pro residues" evidence="1">
    <location>
        <begin position="1"/>
        <end position="41"/>
    </location>
</feature>
<sequence>MPPLSSGPYYRPAPPMEPVVPDVPPLSPPMAEPPRVTPPVAPISTDPSDTCGANSLQHFVGSVAPQPFPAPGPVRVIGQGDPVTMDHNPQRLNVTVDRETRRRVVSLSCG</sequence>
<accession>A0ABT3GUI5</accession>
<protein>
    <submittedName>
        <fullName evidence="2">I78 family peptidase inhibitor</fullName>
    </submittedName>
</protein>
<organism evidence="2 3">
    <name type="scientific">Pararhodobacter zhoushanensis</name>
    <dbReference type="NCBI Taxonomy" id="2479545"/>
    <lineage>
        <taxon>Bacteria</taxon>
        <taxon>Pseudomonadati</taxon>
        <taxon>Pseudomonadota</taxon>
        <taxon>Alphaproteobacteria</taxon>
        <taxon>Rhodobacterales</taxon>
        <taxon>Paracoccaceae</taxon>
        <taxon>Pararhodobacter</taxon>
    </lineage>
</organism>
<comment type="caution">
    <text evidence="2">The sequence shown here is derived from an EMBL/GenBank/DDBJ whole genome shotgun (WGS) entry which is preliminary data.</text>
</comment>
<name>A0ABT3GUI5_9RHOB</name>
<proteinExistence type="predicted"/>
<dbReference type="InterPro" id="IPR021719">
    <property type="entry name" value="Prot_inh_I78"/>
</dbReference>
<dbReference type="Pfam" id="PF11720">
    <property type="entry name" value="Inhibitor_I78"/>
    <property type="match status" value="1"/>
</dbReference>
<feature type="region of interest" description="Disordered" evidence="1">
    <location>
        <begin position="1"/>
        <end position="47"/>
    </location>
</feature>
<evidence type="ECO:0000313" key="2">
    <source>
        <dbReference type="EMBL" id="MCW1931190.1"/>
    </source>
</evidence>
<evidence type="ECO:0000313" key="3">
    <source>
        <dbReference type="Proteomes" id="UP001208938"/>
    </source>
</evidence>
<dbReference type="Proteomes" id="UP001208938">
    <property type="component" value="Unassembled WGS sequence"/>
</dbReference>
<evidence type="ECO:0000256" key="1">
    <source>
        <dbReference type="SAM" id="MobiDB-lite"/>
    </source>
</evidence>
<reference evidence="2 3" key="1">
    <citation type="submission" date="2022-10" db="EMBL/GenBank/DDBJ databases">
        <title>Pararhodobacter sp. nov., isolated from marine algae.</title>
        <authorList>
            <person name="Choi B.J."/>
            <person name="Kim J.M."/>
            <person name="Lee J.K."/>
            <person name="Choi D.G."/>
            <person name="Jeon C.O."/>
        </authorList>
    </citation>
    <scope>NUCLEOTIDE SEQUENCE [LARGE SCALE GENOMIC DNA]</scope>
    <source>
        <strain evidence="2 3">ZQ420</strain>
    </source>
</reference>
<keyword evidence="3" id="KW-1185">Reference proteome</keyword>
<dbReference type="Gene3D" id="3.30.10.10">
    <property type="entry name" value="Trypsin Inhibitor V, subunit A"/>
    <property type="match status" value="1"/>
</dbReference>